<accession>A0A9P0CZC9</accession>
<sequence length="151" mass="17967">MSGEDIEVDSTVFPLRSKKRKSHRRMKNVAKLLKLRSHETGPSCNCTRFKCFENVTERERLQIIKQFNEHDEQNLYLTGLISHAPIKRHRSRKNNDEDFEYHSYSYTYKIRVQRDNTAIEVPICYKAMLSMHEISANRQQNIQQHLTTFGH</sequence>
<dbReference type="OrthoDB" id="639767at2759"/>
<keyword evidence="2" id="KW-1185">Reference proteome</keyword>
<protein>
    <submittedName>
        <fullName evidence="1">Uncharacterized protein</fullName>
    </submittedName>
</protein>
<proteinExistence type="predicted"/>
<dbReference type="Proteomes" id="UP001153636">
    <property type="component" value="Chromosome 3"/>
</dbReference>
<dbReference type="EMBL" id="OV651815">
    <property type="protein sequence ID" value="CAH1109018.1"/>
    <property type="molecule type" value="Genomic_DNA"/>
</dbReference>
<name>A0A9P0CZC9_9CUCU</name>
<reference evidence="1" key="1">
    <citation type="submission" date="2022-01" db="EMBL/GenBank/DDBJ databases">
        <authorList>
            <person name="King R."/>
        </authorList>
    </citation>
    <scope>NUCLEOTIDE SEQUENCE</scope>
</reference>
<gene>
    <name evidence="1" type="ORF">PSYICH_LOCUS8734</name>
</gene>
<organism evidence="1 2">
    <name type="scientific">Psylliodes chrysocephalus</name>
    <dbReference type="NCBI Taxonomy" id="3402493"/>
    <lineage>
        <taxon>Eukaryota</taxon>
        <taxon>Metazoa</taxon>
        <taxon>Ecdysozoa</taxon>
        <taxon>Arthropoda</taxon>
        <taxon>Hexapoda</taxon>
        <taxon>Insecta</taxon>
        <taxon>Pterygota</taxon>
        <taxon>Neoptera</taxon>
        <taxon>Endopterygota</taxon>
        <taxon>Coleoptera</taxon>
        <taxon>Polyphaga</taxon>
        <taxon>Cucujiformia</taxon>
        <taxon>Chrysomeloidea</taxon>
        <taxon>Chrysomelidae</taxon>
        <taxon>Galerucinae</taxon>
        <taxon>Alticini</taxon>
        <taxon>Psylliodes</taxon>
    </lineage>
</organism>
<evidence type="ECO:0000313" key="2">
    <source>
        <dbReference type="Proteomes" id="UP001153636"/>
    </source>
</evidence>
<evidence type="ECO:0000313" key="1">
    <source>
        <dbReference type="EMBL" id="CAH1109018.1"/>
    </source>
</evidence>
<dbReference type="AlphaFoldDB" id="A0A9P0CZC9"/>